<name>A0AAV3QL72_LITER</name>
<evidence type="ECO:0000313" key="3">
    <source>
        <dbReference type="EMBL" id="GAA0164011.1"/>
    </source>
</evidence>
<feature type="domain" description="Reverse transcriptase zinc-binding" evidence="2">
    <location>
        <begin position="174"/>
        <end position="254"/>
    </location>
</feature>
<evidence type="ECO:0008006" key="5">
    <source>
        <dbReference type="Google" id="ProtNLM"/>
    </source>
</evidence>
<feature type="domain" description="Reverse transcriptase" evidence="1">
    <location>
        <begin position="8"/>
        <end position="165"/>
    </location>
</feature>
<dbReference type="Pfam" id="PF00078">
    <property type="entry name" value="RVT_1"/>
    <property type="match status" value="1"/>
</dbReference>
<evidence type="ECO:0000259" key="1">
    <source>
        <dbReference type="Pfam" id="PF00078"/>
    </source>
</evidence>
<dbReference type="AlphaFoldDB" id="A0AAV3QL72"/>
<dbReference type="PANTHER" id="PTHR33116">
    <property type="entry name" value="REVERSE TRANSCRIPTASE ZINC-BINDING DOMAIN-CONTAINING PROTEIN-RELATED-RELATED"/>
    <property type="match status" value="1"/>
</dbReference>
<proteinExistence type="predicted"/>
<accession>A0AAV3QL72</accession>
<reference evidence="3 4" key="1">
    <citation type="submission" date="2024-01" db="EMBL/GenBank/DDBJ databases">
        <title>The complete chloroplast genome sequence of Lithospermum erythrorhizon: insights into the phylogenetic relationship among Boraginaceae species and the maternal lineages of purple gromwells.</title>
        <authorList>
            <person name="Okada T."/>
            <person name="Watanabe K."/>
        </authorList>
    </citation>
    <scope>NUCLEOTIDE SEQUENCE [LARGE SCALE GENOMIC DNA]</scope>
</reference>
<dbReference type="PANTHER" id="PTHR33116:SF76">
    <property type="entry name" value="DUF4283 DOMAIN-CONTAINING PROTEIN"/>
    <property type="match status" value="1"/>
</dbReference>
<dbReference type="InterPro" id="IPR026960">
    <property type="entry name" value="RVT-Znf"/>
</dbReference>
<gene>
    <name evidence="3" type="ORF">LIER_19742</name>
</gene>
<organism evidence="3 4">
    <name type="scientific">Lithospermum erythrorhizon</name>
    <name type="common">Purple gromwell</name>
    <name type="synonym">Lithospermum officinale var. erythrorhizon</name>
    <dbReference type="NCBI Taxonomy" id="34254"/>
    <lineage>
        <taxon>Eukaryota</taxon>
        <taxon>Viridiplantae</taxon>
        <taxon>Streptophyta</taxon>
        <taxon>Embryophyta</taxon>
        <taxon>Tracheophyta</taxon>
        <taxon>Spermatophyta</taxon>
        <taxon>Magnoliopsida</taxon>
        <taxon>eudicotyledons</taxon>
        <taxon>Gunneridae</taxon>
        <taxon>Pentapetalae</taxon>
        <taxon>asterids</taxon>
        <taxon>lamiids</taxon>
        <taxon>Boraginales</taxon>
        <taxon>Boraginaceae</taxon>
        <taxon>Boraginoideae</taxon>
        <taxon>Lithospermeae</taxon>
        <taxon>Lithospermum</taxon>
    </lineage>
</organism>
<keyword evidence="4" id="KW-1185">Reference proteome</keyword>
<dbReference type="InterPro" id="IPR000477">
    <property type="entry name" value="RT_dom"/>
</dbReference>
<comment type="caution">
    <text evidence="3">The sequence shown here is derived from an EMBL/GenBank/DDBJ whole genome shotgun (WGS) entry which is preliminary data.</text>
</comment>
<sequence length="350" mass="40952">MKSLMDDLISLSQSAFLLGRNLGDSVLMLQELVHRYHKEDGVPKAAIKIDLEKAYDMVEWESLWVGMRWFPSTRGLRQGDPISSYLFIVVLEIFNGRMRKARKKSGFTFHPNCQQLGITHLSFAYDMIILVSADMTSFQVLKETLRVFGDLTSLKLNCDKSKIYFGSTPQELKKCVWEELRQREVKVPWTKWVCSRYEIARYGFVSWVLFHGKLSTKDRLLRWGMDVDPKCVFCSKMESQENLFFQCHFFARVWRLVLQKLGAYKVSLSCSQKREWCITTLRGRSFKKRLMQVAFMCAVYAIWQERNSRVFGDGQVSADIVYHTVVASVHGRASSWRHIKRSKENLRLYL</sequence>
<evidence type="ECO:0000259" key="2">
    <source>
        <dbReference type="Pfam" id="PF13966"/>
    </source>
</evidence>
<protein>
    <recommendedName>
        <fullName evidence="5">Reverse transcriptase domain-containing protein</fullName>
    </recommendedName>
</protein>
<evidence type="ECO:0000313" key="4">
    <source>
        <dbReference type="Proteomes" id="UP001454036"/>
    </source>
</evidence>
<dbReference type="Pfam" id="PF13966">
    <property type="entry name" value="zf-RVT"/>
    <property type="match status" value="1"/>
</dbReference>
<dbReference type="Proteomes" id="UP001454036">
    <property type="component" value="Unassembled WGS sequence"/>
</dbReference>
<dbReference type="EMBL" id="BAABME010004921">
    <property type="protein sequence ID" value="GAA0164011.1"/>
    <property type="molecule type" value="Genomic_DNA"/>
</dbReference>